<name>A0A4Q9REJ0_9GAMM</name>
<evidence type="ECO:0000313" key="2">
    <source>
        <dbReference type="EMBL" id="TBV00119.1"/>
    </source>
</evidence>
<dbReference type="InterPro" id="IPR005184">
    <property type="entry name" value="DUF306_Meta_HslJ"/>
</dbReference>
<dbReference type="Pfam" id="PF03724">
    <property type="entry name" value="META"/>
    <property type="match status" value="1"/>
</dbReference>
<organism evidence="2 3">
    <name type="scientific">Stutzerimonas kirkiae</name>
    <dbReference type="NCBI Taxonomy" id="2211392"/>
    <lineage>
        <taxon>Bacteria</taxon>
        <taxon>Pseudomonadati</taxon>
        <taxon>Pseudomonadota</taxon>
        <taxon>Gammaproteobacteria</taxon>
        <taxon>Pseudomonadales</taxon>
        <taxon>Pseudomonadaceae</taxon>
        <taxon>Stutzerimonas</taxon>
    </lineage>
</organism>
<reference evidence="2 3" key="1">
    <citation type="submission" date="2018-06" db="EMBL/GenBank/DDBJ databases">
        <title>Three novel Pseudomonas species isolated from symptomatic oak.</title>
        <authorList>
            <person name="Bueno-Gonzalez V."/>
            <person name="Brady C."/>
        </authorList>
    </citation>
    <scope>NUCLEOTIDE SEQUENCE [LARGE SCALE GENOMIC DNA]</scope>
    <source>
        <strain evidence="2 3">P17C</strain>
    </source>
</reference>
<gene>
    <name evidence="2" type="ORF">DNJ96_00720</name>
</gene>
<dbReference type="AlphaFoldDB" id="A0A4Q9REJ0"/>
<accession>A0A4Q9REJ0</accession>
<dbReference type="Gene3D" id="2.40.128.270">
    <property type="match status" value="1"/>
</dbReference>
<dbReference type="PANTHER" id="PTHR35535:SF1">
    <property type="entry name" value="HEAT SHOCK PROTEIN HSLJ"/>
    <property type="match status" value="1"/>
</dbReference>
<keyword evidence="3" id="KW-1185">Reference proteome</keyword>
<dbReference type="InterPro" id="IPR038670">
    <property type="entry name" value="HslJ-like_sf"/>
</dbReference>
<proteinExistence type="predicted"/>
<dbReference type="EMBL" id="QJUP01000001">
    <property type="protein sequence ID" value="TBV00119.1"/>
    <property type="molecule type" value="Genomic_DNA"/>
</dbReference>
<comment type="caution">
    <text evidence="2">The sequence shown here is derived from an EMBL/GenBank/DDBJ whole genome shotgun (WGS) entry which is preliminary data.</text>
</comment>
<dbReference type="PROSITE" id="PS51257">
    <property type="entry name" value="PROKAR_LIPOPROTEIN"/>
    <property type="match status" value="1"/>
</dbReference>
<feature type="domain" description="DUF306" evidence="1">
    <location>
        <begin position="38"/>
        <end position="135"/>
    </location>
</feature>
<protein>
    <submittedName>
        <fullName evidence="2">META domain-containing protein</fullName>
    </submittedName>
</protein>
<sequence length="142" mass="15972">MQGARTVKHSFLPIALGLAVAGCARESGAPQAPQTYLTYIAEWVGDTAVIGRNPVSLTLADDRAYGNAGCNHWFANYRLDGQSIRFSDIGSTRKLCLEEIMQQERHFLDLLGQVERWDISNIDQMRLWPAEGHPLRFWPAQE</sequence>
<dbReference type="InterPro" id="IPR053147">
    <property type="entry name" value="Hsp_HslJ-like"/>
</dbReference>
<dbReference type="PANTHER" id="PTHR35535">
    <property type="entry name" value="HEAT SHOCK PROTEIN HSLJ"/>
    <property type="match status" value="1"/>
</dbReference>
<evidence type="ECO:0000313" key="3">
    <source>
        <dbReference type="Proteomes" id="UP000292639"/>
    </source>
</evidence>
<dbReference type="RefSeq" id="WP_131183388.1">
    <property type="nucleotide sequence ID" value="NZ_QJUP01000001.1"/>
</dbReference>
<dbReference type="Proteomes" id="UP000292639">
    <property type="component" value="Unassembled WGS sequence"/>
</dbReference>
<evidence type="ECO:0000259" key="1">
    <source>
        <dbReference type="Pfam" id="PF03724"/>
    </source>
</evidence>